<evidence type="ECO:0000256" key="2">
    <source>
        <dbReference type="SAM" id="SignalP"/>
    </source>
</evidence>
<protein>
    <recommendedName>
        <fullName evidence="5">ABC transmembrane type-1 domain-containing protein</fullName>
    </recommendedName>
</protein>
<accession>A0A9X6NIM6</accession>
<dbReference type="AlphaFoldDB" id="A0A9X6NIM6"/>
<keyword evidence="4" id="KW-1185">Reference proteome</keyword>
<keyword evidence="1" id="KW-0812">Transmembrane</keyword>
<dbReference type="OrthoDB" id="10669851at2759"/>
<dbReference type="EMBL" id="MTYJ01000466">
    <property type="protein sequence ID" value="OWA54822.1"/>
    <property type="molecule type" value="Genomic_DNA"/>
</dbReference>
<keyword evidence="1" id="KW-1133">Transmembrane helix</keyword>
<evidence type="ECO:0000313" key="3">
    <source>
        <dbReference type="EMBL" id="OWA54822.1"/>
    </source>
</evidence>
<feature type="transmembrane region" description="Helical" evidence="1">
    <location>
        <begin position="121"/>
        <end position="142"/>
    </location>
</feature>
<feature type="signal peptide" evidence="2">
    <location>
        <begin position="1"/>
        <end position="18"/>
    </location>
</feature>
<name>A0A9X6NIM6_HYPEX</name>
<keyword evidence="2" id="KW-0732">Signal</keyword>
<feature type="transmembrane region" description="Helical" evidence="1">
    <location>
        <begin position="85"/>
        <end position="109"/>
    </location>
</feature>
<reference evidence="4" key="1">
    <citation type="submission" date="2017-01" db="EMBL/GenBank/DDBJ databases">
        <title>Comparative genomics of anhydrobiosis in the tardigrade Hypsibius dujardini.</title>
        <authorList>
            <person name="Yoshida Y."/>
            <person name="Koutsovoulos G."/>
            <person name="Laetsch D."/>
            <person name="Stevens L."/>
            <person name="Kumar S."/>
            <person name="Horikawa D."/>
            <person name="Ishino K."/>
            <person name="Komine S."/>
            <person name="Tomita M."/>
            <person name="Blaxter M."/>
            <person name="Arakawa K."/>
        </authorList>
    </citation>
    <scope>NUCLEOTIDE SEQUENCE [LARGE SCALE GENOMIC DNA]</scope>
    <source>
        <strain evidence="4">Z151</strain>
    </source>
</reference>
<proteinExistence type="predicted"/>
<comment type="caution">
    <text evidence="3">The sequence shown here is derived from an EMBL/GenBank/DDBJ whole genome shotgun (WGS) entry which is preliminary data.</text>
</comment>
<evidence type="ECO:0000313" key="4">
    <source>
        <dbReference type="Proteomes" id="UP000192578"/>
    </source>
</evidence>
<feature type="chain" id="PRO_5040908909" description="ABC transmembrane type-1 domain-containing protein" evidence="2">
    <location>
        <begin position="19"/>
        <end position="165"/>
    </location>
</feature>
<organism evidence="3 4">
    <name type="scientific">Hypsibius exemplaris</name>
    <name type="common">Freshwater tardigrade</name>
    <dbReference type="NCBI Taxonomy" id="2072580"/>
    <lineage>
        <taxon>Eukaryota</taxon>
        <taxon>Metazoa</taxon>
        <taxon>Ecdysozoa</taxon>
        <taxon>Tardigrada</taxon>
        <taxon>Eutardigrada</taxon>
        <taxon>Parachela</taxon>
        <taxon>Hypsibioidea</taxon>
        <taxon>Hypsibiidae</taxon>
        <taxon>Hypsibius</taxon>
    </lineage>
</organism>
<sequence length="165" mass="18434">MRVRDPLFLLFLLDAVFGTLPYTLSHKAQLCGVFLAVILSEGLTRLRGEIAQETKDAVALTTERVHRWGMVHMRMKELVEKIGEMFQGIFLVSFVSGFSNVIGSSVFFISSDMVTSSWSYVHSLGIMCIFGGSATAMAYPLIQVLEKTWALTVSFMIQVNELLSR</sequence>
<keyword evidence="1" id="KW-0472">Membrane</keyword>
<evidence type="ECO:0008006" key="5">
    <source>
        <dbReference type="Google" id="ProtNLM"/>
    </source>
</evidence>
<gene>
    <name evidence="3" type="ORF">BV898_19216</name>
</gene>
<evidence type="ECO:0000256" key="1">
    <source>
        <dbReference type="SAM" id="Phobius"/>
    </source>
</evidence>
<dbReference type="Proteomes" id="UP000192578">
    <property type="component" value="Unassembled WGS sequence"/>
</dbReference>